<sequence length="97" mass="11035">MYGDIATCRDVVFFINGLVIQRENPTRNWRVNIQEDTAIFAVQCEAGDSTAWNDFCTHINDKFNSSSNLPAMLAHFAGIHSIMLKEKQNKSAFFFLT</sequence>
<proteinExistence type="predicted"/>
<reference evidence="1 2" key="1">
    <citation type="journal article" date="2022" name="bioRxiv">
        <title>The genome of the oomycete Peronosclerospora sorghi, a cosmopolitan pathogen of maize and sorghum, is inflated with dispersed pseudogenes.</title>
        <authorList>
            <person name="Fletcher K."/>
            <person name="Martin F."/>
            <person name="Isakeit T."/>
            <person name="Cavanaugh K."/>
            <person name="Magill C."/>
            <person name="Michelmore R."/>
        </authorList>
    </citation>
    <scope>NUCLEOTIDE SEQUENCE [LARGE SCALE GENOMIC DNA]</scope>
    <source>
        <strain evidence="1">P6</strain>
    </source>
</reference>
<accession>A0ACC0WVU6</accession>
<organism evidence="1 2">
    <name type="scientific">Peronosclerospora sorghi</name>
    <dbReference type="NCBI Taxonomy" id="230839"/>
    <lineage>
        <taxon>Eukaryota</taxon>
        <taxon>Sar</taxon>
        <taxon>Stramenopiles</taxon>
        <taxon>Oomycota</taxon>
        <taxon>Peronosporomycetes</taxon>
        <taxon>Peronosporales</taxon>
        <taxon>Peronosporaceae</taxon>
        <taxon>Peronosclerospora</taxon>
    </lineage>
</organism>
<name>A0ACC0WVU6_9STRA</name>
<keyword evidence="2" id="KW-1185">Reference proteome</keyword>
<comment type="caution">
    <text evidence="1">The sequence shown here is derived from an EMBL/GenBank/DDBJ whole genome shotgun (WGS) entry which is preliminary data.</text>
</comment>
<gene>
    <name evidence="1" type="ORF">PsorP6_002058</name>
</gene>
<protein>
    <submittedName>
        <fullName evidence="1">Uncharacterized protein</fullName>
    </submittedName>
</protein>
<evidence type="ECO:0000313" key="2">
    <source>
        <dbReference type="Proteomes" id="UP001163321"/>
    </source>
</evidence>
<dbReference type="EMBL" id="CM047580">
    <property type="protein sequence ID" value="KAI9923004.1"/>
    <property type="molecule type" value="Genomic_DNA"/>
</dbReference>
<evidence type="ECO:0000313" key="1">
    <source>
        <dbReference type="EMBL" id="KAI9923004.1"/>
    </source>
</evidence>
<dbReference type="Proteomes" id="UP001163321">
    <property type="component" value="Chromosome 1"/>
</dbReference>